<feature type="compositionally biased region" description="Basic and acidic residues" evidence="10">
    <location>
        <begin position="101"/>
        <end position="113"/>
    </location>
</feature>
<dbReference type="PRINTS" id="PR00784">
    <property type="entry name" value="MTUNCOUPLING"/>
</dbReference>
<comment type="similarity">
    <text evidence="2 9">Belongs to the mitochondrial carrier (TC 2.A.29) family.</text>
</comment>
<accession>A0A833R551</accession>
<evidence type="ECO:0000256" key="2">
    <source>
        <dbReference type="ARBA" id="ARBA00006375"/>
    </source>
</evidence>
<keyword evidence="7 8" id="KW-0472">Membrane</keyword>
<dbReference type="InterPro" id="IPR002067">
    <property type="entry name" value="MCP"/>
</dbReference>
<feature type="region of interest" description="Disordered" evidence="10">
    <location>
        <begin position="101"/>
        <end position="121"/>
    </location>
</feature>
<evidence type="ECO:0000256" key="3">
    <source>
        <dbReference type="ARBA" id="ARBA00022448"/>
    </source>
</evidence>
<keyword evidence="4 8" id="KW-0812">Transmembrane</keyword>
<dbReference type="Gene3D" id="1.50.40.10">
    <property type="entry name" value="Mitochondrial carrier domain"/>
    <property type="match status" value="1"/>
</dbReference>
<evidence type="ECO:0000256" key="9">
    <source>
        <dbReference type="RuleBase" id="RU000488"/>
    </source>
</evidence>
<feature type="repeat" description="Solcar" evidence="8">
    <location>
        <begin position="243"/>
        <end position="340"/>
    </location>
</feature>
<evidence type="ECO:0000256" key="1">
    <source>
        <dbReference type="ARBA" id="ARBA00004141"/>
    </source>
</evidence>
<dbReference type="PROSITE" id="PS50920">
    <property type="entry name" value="SOLCAR"/>
    <property type="match status" value="3"/>
</dbReference>
<dbReference type="Pfam" id="PF00153">
    <property type="entry name" value="Mito_carr"/>
    <property type="match status" value="3"/>
</dbReference>
<keyword evidence="12" id="KW-1185">Reference proteome</keyword>
<name>A0A833R551_9HYME</name>
<dbReference type="SUPFAM" id="SSF103506">
    <property type="entry name" value="Mitochondrial carrier"/>
    <property type="match status" value="1"/>
</dbReference>
<feature type="repeat" description="Solcar" evidence="8">
    <location>
        <begin position="131"/>
        <end position="229"/>
    </location>
</feature>
<keyword evidence="5" id="KW-0677">Repeat</keyword>
<feature type="repeat" description="Solcar" evidence="8">
    <location>
        <begin position="349"/>
        <end position="434"/>
    </location>
</feature>
<feature type="region of interest" description="Disordered" evidence="10">
    <location>
        <begin position="38"/>
        <end position="61"/>
    </location>
</feature>
<dbReference type="GO" id="GO:0016020">
    <property type="term" value="C:membrane"/>
    <property type="evidence" value="ECO:0007669"/>
    <property type="project" value="UniProtKB-SubCell"/>
</dbReference>
<dbReference type="PANTHER" id="PTHR45618">
    <property type="entry name" value="MITOCHONDRIAL DICARBOXYLATE CARRIER-RELATED"/>
    <property type="match status" value="1"/>
</dbReference>
<keyword evidence="3 9" id="KW-0813">Transport</keyword>
<evidence type="ECO:0008006" key="13">
    <source>
        <dbReference type="Google" id="ProtNLM"/>
    </source>
</evidence>
<evidence type="ECO:0000313" key="12">
    <source>
        <dbReference type="Proteomes" id="UP000655588"/>
    </source>
</evidence>
<keyword evidence="6" id="KW-1133">Transmembrane helix</keyword>
<evidence type="ECO:0000256" key="10">
    <source>
        <dbReference type="SAM" id="MobiDB-lite"/>
    </source>
</evidence>
<dbReference type="AlphaFoldDB" id="A0A833R551"/>
<comment type="caution">
    <text evidence="11">The sequence shown here is derived from an EMBL/GenBank/DDBJ whole genome shotgun (WGS) entry which is preliminary data.</text>
</comment>
<proteinExistence type="inferred from homology"/>
<reference evidence="11" key="1">
    <citation type="submission" date="2019-11" db="EMBL/GenBank/DDBJ databases">
        <title>The nuclear and mitochondrial genomes of Frieseomelitta varia - a highly eusocial stingless bee (Meliponini) with a permanently sterile worker caste.</title>
        <authorList>
            <person name="Freitas F.C.P."/>
            <person name="Lourenco A.P."/>
            <person name="Nunes F.M.F."/>
            <person name="Paschoal A.R."/>
            <person name="Abreu F.C.P."/>
            <person name="Barbin F.O."/>
            <person name="Bataglia L."/>
            <person name="Cardoso-Junior C.A.M."/>
            <person name="Cervoni M.S."/>
            <person name="Silva S.R."/>
            <person name="Dalarmi F."/>
            <person name="Del Lama M.A."/>
            <person name="Depintor T.S."/>
            <person name="Ferreira K.M."/>
            <person name="Goria P.S."/>
            <person name="Jaskot M.C."/>
            <person name="Lago D.C."/>
            <person name="Luna-Lucena D."/>
            <person name="Moda L.M."/>
            <person name="Nascimento L."/>
            <person name="Pedrino M."/>
            <person name="Rabico F.O."/>
            <person name="Sanches F.C."/>
            <person name="Santos D.E."/>
            <person name="Santos C.G."/>
            <person name="Vieira J."/>
            <person name="Lopes T.F."/>
            <person name="Barchuk A.R."/>
            <person name="Hartfelder K."/>
            <person name="Simoes Z.L.P."/>
            <person name="Bitondi M.M.G."/>
            <person name="Pinheiro D.G."/>
        </authorList>
    </citation>
    <scope>NUCLEOTIDE SEQUENCE</scope>
    <source>
        <strain evidence="11">USP_RPSP 00005682</strain>
        <tissue evidence="11">Whole individual</tissue>
    </source>
</reference>
<dbReference type="InterPro" id="IPR023395">
    <property type="entry name" value="MCP_dom_sf"/>
</dbReference>
<protein>
    <recommendedName>
        <fullName evidence="13">Mitochondrial uncoupling protein</fullName>
    </recommendedName>
</protein>
<evidence type="ECO:0000256" key="7">
    <source>
        <dbReference type="ARBA" id="ARBA00023136"/>
    </source>
</evidence>
<comment type="subcellular location">
    <subcellularLocation>
        <location evidence="1">Membrane</location>
        <topology evidence="1">Multi-pass membrane protein</topology>
    </subcellularLocation>
</comment>
<dbReference type="GO" id="GO:0055085">
    <property type="term" value="P:transmembrane transport"/>
    <property type="evidence" value="ECO:0007669"/>
    <property type="project" value="InterPro"/>
</dbReference>
<evidence type="ECO:0000256" key="4">
    <source>
        <dbReference type="ARBA" id="ARBA00022692"/>
    </source>
</evidence>
<dbReference type="EMBL" id="WNWW01000909">
    <property type="protein sequence ID" value="KAF3420919.1"/>
    <property type="molecule type" value="Genomic_DNA"/>
</dbReference>
<dbReference type="InterPro" id="IPR050391">
    <property type="entry name" value="Mito_Metabolite_Transporter"/>
</dbReference>
<sequence length="442" mass="48512">MGNVKFLKKYDCLAGFYGLGSMIRYVKNMDAAMGAAMGAGAWPKGSRSDKPSKLEESNTENTRRFQRVEVFTIQIPFKSDACINLEKAPIRLNSCEKRKERNIGGETENERKKNEHKMKQQASSDEFPIWMKLLSAGTAACIADLATFPLDTAKVRMQIAGESRPLLLASADGSMLAVRNAHPGLLRTVGNIIRLEGARSLYGGLSAGLQRQMCFASIRLGLYDGVKSRYAGIIDGNNRSGSKSISVRIAAGITTGALAVLFAQPTDVVKVRLQAGSIGRSSVRYSSTLQAYKNIAAEEGTRGLWKDLTTFLYSGTMPNISRNAIVNVAEIVCYDIIKDFILERDYLRDGIPCHITAAVAAGLCTTLAASPVDVVKTRYMNSAPGEYKGVKDCAVRMMMKEGPSAFYKGFVPSFTRLVSWNIVMWITYEQFKVYAKKMNGDQ</sequence>
<evidence type="ECO:0000256" key="5">
    <source>
        <dbReference type="ARBA" id="ARBA00022737"/>
    </source>
</evidence>
<dbReference type="InterPro" id="IPR018108">
    <property type="entry name" value="MCP_transmembrane"/>
</dbReference>
<dbReference type="Proteomes" id="UP000655588">
    <property type="component" value="Unassembled WGS sequence"/>
</dbReference>
<evidence type="ECO:0000313" key="11">
    <source>
        <dbReference type="EMBL" id="KAF3420919.1"/>
    </source>
</evidence>
<gene>
    <name evidence="11" type="ORF">E2986_09202</name>
</gene>
<feature type="compositionally biased region" description="Basic and acidic residues" evidence="10">
    <location>
        <begin position="46"/>
        <end position="61"/>
    </location>
</feature>
<evidence type="ECO:0000256" key="8">
    <source>
        <dbReference type="PROSITE-ProRule" id="PRU00282"/>
    </source>
</evidence>
<organism evidence="11 12">
    <name type="scientific">Frieseomelitta varia</name>
    <dbReference type="NCBI Taxonomy" id="561572"/>
    <lineage>
        <taxon>Eukaryota</taxon>
        <taxon>Metazoa</taxon>
        <taxon>Ecdysozoa</taxon>
        <taxon>Arthropoda</taxon>
        <taxon>Hexapoda</taxon>
        <taxon>Insecta</taxon>
        <taxon>Pterygota</taxon>
        <taxon>Neoptera</taxon>
        <taxon>Endopterygota</taxon>
        <taxon>Hymenoptera</taxon>
        <taxon>Apocrita</taxon>
        <taxon>Aculeata</taxon>
        <taxon>Apoidea</taxon>
        <taxon>Anthophila</taxon>
        <taxon>Apidae</taxon>
        <taxon>Frieseomelitta</taxon>
    </lineage>
</organism>
<evidence type="ECO:0000256" key="6">
    <source>
        <dbReference type="ARBA" id="ARBA00022989"/>
    </source>
</evidence>